<feature type="compositionally biased region" description="Basic and acidic residues" evidence="1">
    <location>
        <begin position="38"/>
        <end position="50"/>
    </location>
</feature>
<feature type="compositionally biased region" description="Basic and acidic residues" evidence="1">
    <location>
        <begin position="110"/>
        <end position="122"/>
    </location>
</feature>
<name>A0A821VNZ1_9NEOP</name>
<protein>
    <submittedName>
        <fullName evidence="2">Uncharacterized protein</fullName>
    </submittedName>
</protein>
<evidence type="ECO:0000313" key="3">
    <source>
        <dbReference type="Proteomes" id="UP000663880"/>
    </source>
</evidence>
<feature type="region of interest" description="Disordered" evidence="1">
    <location>
        <begin position="1"/>
        <end position="122"/>
    </location>
</feature>
<feature type="compositionally biased region" description="Basic and acidic residues" evidence="1">
    <location>
        <begin position="1"/>
        <end position="14"/>
    </location>
</feature>
<sequence>MFPGGAKEKQSKTDIKKRKRIELSPTNELPKPKRRQPKNRELTEIEKDLIIIKNATNGISSDSESSGRHTSIDSVKRKRSENGSPSTKRVKIDKKKIDKLDQTLVTPQSKRTDVNNKSFDVD</sequence>
<dbReference type="EMBL" id="CAJOBZ010000046">
    <property type="protein sequence ID" value="CAF4911975.1"/>
    <property type="molecule type" value="Genomic_DNA"/>
</dbReference>
<feature type="compositionally biased region" description="Basic and acidic residues" evidence="1">
    <location>
        <begin position="65"/>
        <end position="75"/>
    </location>
</feature>
<evidence type="ECO:0000256" key="1">
    <source>
        <dbReference type="SAM" id="MobiDB-lite"/>
    </source>
</evidence>
<dbReference type="Proteomes" id="UP000663880">
    <property type="component" value="Unassembled WGS sequence"/>
</dbReference>
<evidence type="ECO:0000313" key="2">
    <source>
        <dbReference type="EMBL" id="CAF4911975.1"/>
    </source>
</evidence>
<dbReference type="AlphaFoldDB" id="A0A821VNZ1"/>
<accession>A0A821VNZ1</accession>
<proteinExistence type="predicted"/>
<keyword evidence="3" id="KW-1185">Reference proteome</keyword>
<feature type="compositionally biased region" description="Polar residues" evidence="1">
    <location>
        <begin position="54"/>
        <end position="64"/>
    </location>
</feature>
<dbReference type="OrthoDB" id="308383at2759"/>
<comment type="caution">
    <text evidence="2">The sequence shown here is derived from an EMBL/GenBank/DDBJ whole genome shotgun (WGS) entry which is preliminary data.</text>
</comment>
<reference evidence="2" key="1">
    <citation type="submission" date="2021-02" db="EMBL/GenBank/DDBJ databases">
        <authorList>
            <person name="Steward A R."/>
        </authorList>
    </citation>
    <scope>NUCLEOTIDE SEQUENCE</scope>
</reference>
<organism evidence="2 3">
    <name type="scientific">Pieris macdunnoughi</name>
    <dbReference type="NCBI Taxonomy" id="345717"/>
    <lineage>
        <taxon>Eukaryota</taxon>
        <taxon>Metazoa</taxon>
        <taxon>Ecdysozoa</taxon>
        <taxon>Arthropoda</taxon>
        <taxon>Hexapoda</taxon>
        <taxon>Insecta</taxon>
        <taxon>Pterygota</taxon>
        <taxon>Neoptera</taxon>
        <taxon>Endopterygota</taxon>
        <taxon>Lepidoptera</taxon>
        <taxon>Glossata</taxon>
        <taxon>Ditrysia</taxon>
        <taxon>Papilionoidea</taxon>
        <taxon>Pieridae</taxon>
        <taxon>Pierinae</taxon>
        <taxon>Pieris</taxon>
    </lineage>
</organism>
<gene>
    <name evidence="2" type="ORF">PMACD_LOCUS12215</name>
</gene>